<keyword evidence="3" id="KW-0472">Membrane</keyword>
<dbReference type="SUPFAM" id="SSF49299">
    <property type="entry name" value="PKD domain"/>
    <property type="match status" value="1"/>
</dbReference>
<accession>A0AAV6FLM0</accession>
<dbReference type="InterPro" id="IPR045219">
    <property type="entry name" value="PKAT"/>
</dbReference>
<gene>
    <name evidence="5" type="ORF">AALO_G00276280</name>
</gene>
<reference evidence="5" key="1">
    <citation type="submission" date="2020-10" db="EMBL/GenBank/DDBJ databases">
        <title>Chromosome-scale genome assembly of the Allis shad, Alosa alosa.</title>
        <authorList>
            <person name="Margot Z."/>
            <person name="Christophe K."/>
            <person name="Cabau C."/>
            <person name="Louis A."/>
            <person name="Berthelot C."/>
            <person name="Parey E."/>
            <person name="Roest Crollius H."/>
            <person name="Montfort J."/>
            <person name="Robinson-Rechavi M."/>
            <person name="Bucao C."/>
            <person name="Bouchez O."/>
            <person name="Gislard M."/>
            <person name="Lluch J."/>
            <person name="Milhes M."/>
            <person name="Lampietro C."/>
            <person name="Lopez Roques C."/>
            <person name="Donnadieu C."/>
            <person name="Braasch I."/>
            <person name="Desvignes T."/>
            <person name="Postlethwait J."/>
            <person name="Bobe J."/>
            <person name="Guiguen Y."/>
        </authorList>
    </citation>
    <scope>NUCLEOTIDE SEQUENCE</scope>
    <source>
        <strain evidence="5">M-15738</strain>
        <tissue evidence="5">Blood</tissue>
    </source>
</reference>
<dbReference type="InterPro" id="IPR000601">
    <property type="entry name" value="PKD_dom"/>
</dbReference>
<feature type="transmembrane region" description="Helical" evidence="3">
    <location>
        <begin position="274"/>
        <end position="297"/>
    </location>
</feature>
<keyword evidence="2" id="KW-0325">Glycoprotein</keyword>
<dbReference type="GO" id="GO:0005886">
    <property type="term" value="C:plasma membrane"/>
    <property type="evidence" value="ECO:0007669"/>
    <property type="project" value="TreeGrafter"/>
</dbReference>
<dbReference type="PROSITE" id="PS50093">
    <property type="entry name" value="PKD"/>
    <property type="match status" value="1"/>
</dbReference>
<feature type="domain" description="PKD" evidence="4">
    <location>
        <begin position="119"/>
        <end position="153"/>
    </location>
</feature>
<dbReference type="InterPro" id="IPR013783">
    <property type="entry name" value="Ig-like_fold"/>
</dbReference>
<dbReference type="EMBL" id="JADWDJ010000022">
    <property type="protein sequence ID" value="KAG5262547.1"/>
    <property type="molecule type" value="Genomic_DNA"/>
</dbReference>
<protein>
    <recommendedName>
        <fullName evidence="4">PKD domain-containing protein</fullName>
    </recommendedName>
</protein>
<name>A0AAV6FLM0_9TELE</name>
<evidence type="ECO:0000259" key="4">
    <source>
        <dbReference type="PROSITE" id="PS50093"/>
    </source>
</evidence>
<evidence type="ECO:0000313" key="5">
    <source>
        <dbReference type="EMBL" id="KAG5262547.1"/>
    </source>
</evidence>
<dbReference type="PANTHER" id="PTHR11861:SF10">
    <property type="entry name" value="TRANSMEMBRANE PROTEIN 130"/>
    <property type="match status" value="1"/>
</dbReference>
<evidence type="ECO:0000256" key="1">
    <source>
        <dbReference type="ARBA" id="ARBA00022729"/>
    </source>
</evidence>
<dbReference type="PANTHER" id="PTHR11861">
    <property type="entry name" value="MELANOCYTE PROTEIN PMEL 17-RELATED"/>
    <property type="match status" value="1"/>
</dbReference>
<keyword evidence="1" id="KW-0732">Signal</keyword>
<dbReference type="InterPro" id="IPR035986">
    <property type="entry name" value="PKD_dom_sf"/>
</dbReference>
<evidence type="ECO:0000313" key="6">
    <source>
        <dbReference type="Proteomes" id="UP000823561"/>
    </source>
</evidence>
<dbReference type="CDD" id="cd00146">
    <property type="entry name" value="PKD"/>
    <property type="match status" value="1"/>
</dbReference>
<keyword evidence="3" id="KW-1133">Transmembrane helix</keyword>
<keyword evidence="6" id="KW-1185">Reference proteome</keyword>
<dbReference type="AlphaFoldDB" id="A0AAV6FLM0"/>
<dbReference type="Proteomes" id="UP000823561">
    <property type="component" value="Chromosome 22"/>
</dbReference>
<evidence type="ECO:0000256" key="2">
    <source>
        <dbReference type="ARBA" id="ARBA00023180"/>
    </source>
</evidence>
<dbReference type="Gene3D" id="2.60.40.10">
    <property type="entry name" value="Immunoglobulins"/>
    <property type="match status" value="1"/>
</dbReference>
<keyword evidence="3" id="KW-0812">Transmembrane</keyword>
<proteinExistence type="predicted"/>
<sequence>MNHEITCVVYGLNLCVFHYKFLSALYDATQKGLMYRIQHILGCLVVSFIVFPPILEAADELNQLIHASEANITGKLIIRQMEGDLTLLRKNGVLATDIPTDVLFEYTSPWHTPDSARLTYTWDLGNGESVTGRDPLVHCSYKVPGNYTLKLRVGASGKHSRVSSRFTKDIQVLDAIKSIKFNGPASYSVDQNSSLTLLVGGSLPKWICWRILPDCLSSHVTECSMMELYDNHLTLNFTFSSVGTHCLEISAQNDVSMLHISHSIHVQSGPTSHLLFILPCTVVILAILILISVSVCCPQHLRGIKKKSEVSIKASTYTCLEMKTKDGAVPSPPPSQRKEDHPLLCASGARYSI</sequence>
<dbReference type="Pfam" id="PF00801">
    <property type="entry name" value="PKD"/>
    <property type="match status" value="1"/>
</dbReference>
<evidence type="ECO:0000256" key="3">
    <source>
        <dbReference type="SAM" id="Phobius"/>
    </source>
</evidence>
<organism evidence="5 6">
    <name type="scientific">Alosa alosa</name>
    <name type="common">allis shad</name>
    <dbReference type="NCBI Taxonomy" id="278164"/>
    <lineage>
        <taxon>Eukaryota</taxon>
        <taxon>Metazoa</taxon>
        <taxon>Chordata</taxon>
        <taxon>Craniata</taxon>
        <taxon>Vertebrata</taxon>
        <taxon>Euteleostomi</taxon>
        <taxon>Actinopterygii</taxon>
        <taxon>Neopterygii</taxon>
        <taxon>Teleostei</taxon>
        <taxon>Clupei</taxon>
        <taxon>Clupeiformes</taxon>
        <taxon>Clupeoidei</taxon>
        <taxon>Clupeidae</taxon>
        <taxon>Alosa</taxon>
    </lineage>
</organism>
<comment type="caution">
    <text evidence="5">The sequence shown here is derived from an EMBL/GenBank/DDBJ whole genome shotgun (WGS) entry which is preliminary data.</text>
</comment>